<dbReference type="GO" id="GO:0051225">
    <property type="term" value="P:spindle assembly"/>
    <property type="evidence" value="ECO:0007669"/>
    <property type="project" value="TreeGrafter"/>
</dbReference>
<feature type="compositionally biased region" description="Low complexity" evidence="2">
    <location>
        <begin position="48"/>
        <end position="74"/>
    </location>
</feature>
<feature type="compositionally biased region" description="Polar residues" evidence="2">
    <location>
        <begin position="418"/>
        <end position="427"/>
    </location>
</feature>
<dbReference type="GO" id="GO:0008017">
    <property type="term" value="F:microtubule binding"/>
    <property type="evidence" value="ECO:0007669"/>
    <property type="project" value="TreeGrafter"/>
</dbReference>
<accession>A0A8X8XGG9</accession>
<evidence type="ECO:0000313" key="4">
    <source>
        <dbReference type="Proteomes" id="UP000298416"/>
    </source>
</evidence>
<feature type="region of interest" description="Disordered" evidence="2">
    <location>
        <begin position="137"/>
        <end position="294"/>
    </location>
</feature>
<evidence type="ECO:0000313" key="3">
    <source>
        <dbReference type="EMBL" id="KAG6413078.1"/>
    </source>
</evidence>
<feature type="compositionally biased region" description="Polar residues" evidence="2">
    <location>
        <begin position="306"/>
        <end position="319"/>
    </location>
</feature>
<feature type="region of interest" description="Disordered" evidence="2">
    <location>
        <begin position="306"/>
        <end position="359"/>
    </location>
</feature>
<dbReference type="PANTHER" id="PTHR31807:SF37">
    <property type="entry name" value="HAUS AUGMIN-LIKE COMPLEX SUBUNIT 8"/>
    <property type="match status" value="1"/>
</dbReference>
<feature type="region of interest" description="Disordered" evidence="2">
    <location>
        <begin position="552"/>
        <end position="574"/>
    </location>
</feature>
<name>A0A8X8XGG9_SALSN</name>
<evidence type="ECO:0000256" key="1">
    <source>
        <dbReference type="ARBA" id="ARBA00010016"/>
    </source>
</evidence>
<evidence type="ECO:0008006" key="5">
    <source>
        <dbReference type="Google" id="ProtNLM"/>
    </source>
</evidence>
<protein>
    <recommendedName>
        <fullName evidence="5">QWRF family</fullName>
    </recommendedName>
</protein>
<dbReference type="PANTHER" id="PTHR31807">
    <property type="entry name" value="AUGMIN FAMILY MEMBER"/>
    <property type="match status" value="1"/>
</dbReference>
<evidence type="ECO:0000256" key="2">
    <source>
        <dbReference type="SAM" id="MobiDB-lite"/>
    </source>
</evidence>
<feature type="region of interest" description="Disordered" evidence="2">
    <location>
        <begin position="374"/>
        <end position="427"/>
    </location>
</feature>
<gene>
    <name evidence="3" type="ORF">SASPL_125777</name>
</gene>
<keyword evidence="4" id="KW-1185">Reference proteome</keyword>
<comment type="similarity">
    <text evidence="1">Belongs to the QWRF family.</text>
</comment>
<reference evidence="3" key="2">
    <citation type="submission" date="2020-08" db="EMBL/GenBank/DDBJ databases">
        <title>Plant Genome Project.</title>
        <authorList>
            <person name="Zhang R.-G."/>
        </authorList>
    </citation>
    <scope>NUCLEOTIDE SEQUENCE</scope>
    <source>
        <strain evidence="3">Huo1</strain>
        <tissue evidence="3">Leaf</tissue>
    </source>
</reference>
<feature type="region of interest" description="Disordered" evidence="2">
    <location>
        <begin position="1"/>
        <end position="107"/>
    </location>
</feature>
<comment type="caution">
    <text evidence="3">The sequence shown here is derived from an EMBL/GenBank/DDBJ whole genome shotgun (WGS) entry which is preliminary data.</text>
</comment>
<dbReference type="GO" id="GO:0005737">
    <property type="term" value="C:cytoplasm"/>
    <property type="evidence" value="ECO:0007669"/>
    <property type="project" value="TreeGrafter"/>
</dbReference>
<reference evidence="3" key="1">
    <citation type="submission" date="2018-01" db="EMBL/GenBank/DDBJ databases">
        <authorList>
            <person name="Mao J.F."/>
        </authorList>
    </citation>
    <scope>NUCLEOTIDE SEQUENCE</scope>
    <source>
        <strain evidence="3">Huo1</strain>
        <tissue evidence="3">Leaf</tissue>
    </source>
</reference>
<dbReference type="GO" id="GO:0005880">
    <property type="term" value="C:nuclear microtubule"/>
    <property type="evidence" value="ECO:0007669"/>
    <property type="project" value="TreeGrafter"/>
</dbReference>
<dbReference type="InterPro" id="IPR007573">
    <property type="entry name" value="QWRF"/>
</dbReference>
<sequence length="818" mass="89590">MDVYEPEQEQALQKQSAAERTRLPLVSADNKNGVTPLAQTREVHSRYRSPVPSSPSKRCSSPISSRTSSTSTFSAAAKRAVSAERNRPSRPSSPRSPSTPIQDTTAELLLASRKVAGIKIPESLWPSTMRSLNVSFQSDTFSGPINKKETPASYMPDRTLRQSSNVAHRQAEVPASRKPTPERKQIPLKGKNSSAQSENSKPVDSLYPRMVDQHRWPSTTAGKVPTALDDKKRPTSSLRKPSPTPSLRKTSLDRITVSSKSIDLADMRSKTSPSSCSETGTPSRRRKAPDSTSILTRSNSVADKISKISSLSRQETGSPSPRRLSLDGTAGPNRSIDVADETSRPSSLSYGGTGAPSHRRLSLDVNAMLNRSIDIPDKKSKSSLSPHLESGTSSLKRLSPDGNAFQSRSIDLADKTSRTSSSFHPETITSSIRWPSLDGSPIPNRSIDLVGRTTKASSSSHTERGTLSPRIVSLDKKSKPLVKSTNDLLVSHDESGIATVNGCLVDDCSPQIDDSSSSSDKTKMSNAAAKHLVVPNLGLISTVSRWISPSRAKAVNSSRGSSPARIRPSSPTRKLQSAASVLSFITDIRHGKKAANHIEDVHNLRLLYNRLLQWRYANAQSDDALQSQRVKVERVMCSVWVEITSLWDSIMEKRIEIQKLKLKLKLYSVLDNQICGLNEWALIETDHISSLTWAIEDLQASTVLVPVIRGARGNIKTIKEAVCSAVDVMQAMGSSLCSVLLKFTTTSKYCVPIMQVDKMNCLVSELADVVIEGRAMFDEYESMLISIAELQVEEYSLRSHLLQMKQAWSNDETAIYGY</sequence>
<proteinExistence type="inferred from homology"/>
<feature type="compositionally biased region" description="Low complexity" evidence="2">
    <location>
        <begin position="89"/>
        <end position="100"/>
    </location>
</feature>
<feature type="compositionally biased region" description="Polar residues" evidence="2">
    <location>
        <begin position="191"/>
        <end position="202"/>
    </location>
</feature>
<organism evidence="3">
    <name type="scientific">Salvia splendens</name>
    <name type="common">Scarlet sage</name>
    <dbReference type="NCBI Taxonomy" id="180675"/>
    <lineage>
        <taxon>Eukaryota</taxon>
        <taxon>Viridiplantae</taxon>
        <taxon>Streptophyta</taxon>
        <taxon>Embryophyta</taxon>
        <taxon>Tracheophyta</taxon>
        <taxon>Spermatophyta</taxon>
        <taxon>Magnoliopsida</taxon>
        <taxon>eudicotyledons</taxon>
        <taxon>Gunneridae</taxon>
        <taxon>Pentapetalae</taxon>
        <taxon>asterids</taxon>
        <taxon>lamiids</taxon>
        <taxon>Lamiales</taxon>
        <taxon>Lamiaceae</taxon>
        <taxon>Nepetoideae</taxon>
        <taxon>Mentheae</taxon>
        <taxon>Salviinae</taxon>
        <taxon>Salvia</taxon>
        <taxon>Salvia subgen. Calosphace</taxon>
        <taxon>core Calosphace</taxon>
    </lineage>
</organism>
<feature type="compositionally biased region" description="Polar residues" evidence="2">
    <location>
        <begin position="235"/>
        <end position="249"/>
    </location>
</feature>
<feature type="compositionally biased region" description="Polar residues" evidence="2">
    <location>
        <begin position="270"/>
        <end position="282"/>
    </location>
</feature>
<dbReference type="EMBL" id="PNBA02000009">
    <property type="protein sequence ID" value="KAG6413078.1"/>
    <property type="molecule type" value="Genomic_DNA"/>
</dbReference>
<dbReference type="Proteomes" id="UP000298416">
    <property type="component" value="Unassembled WGS sequence"/>
</dbReference>
<dbReference type="Pfam" id="PF04484">
    <property type="entry name" value="QWRF"/>
    <property type="match status" value="1"/>
</dbReference>
<dbReference type="AlphaFoldDB" id="A0A8X8XGG9"/>